<feature type="signal peptide" evidence="1">
    <location>
        <begin position="1"/>
        <end position="21"/>
    </location>
</feature>
<proteinExistence type="predicted"/>
<evidence type="ECO:0000313" key="2">
    <source>
        <dbReference type="EMBL" id="SDZ93800.1"/>
    </source>
</evidence>
<name>A0A1H3X3G6_9BACT</name>
<evidence type="ECO:0008006" key="4">
    <source>
        <dbReference type="Google" id="ProtNLM"/>
    </source>
</evidence>
<dbReference type="Gene3D" id="2.60.40.1930">
    <property type="match status" value="1"/>
</dbReference>
<keyword evidence="1" id="KW-0732">Signal</keyword>
<evidence type="ECO:0000256" key="1">
    <source>
        <dbReference type="SAM" id="SignalP"/>
    </source>
</evidence>
<protein>
    <recommendedName>
        <fullName evidence="4">Macroglobulin domain-containing protein</fullName>
    </recommendedName>
</protein>
<dbReference type="Proteomes" id="UP000199656">
    <property type="component" value="Unassembled WGS sequence"/>
</dbReference>
<feature type="chain" id="PRO_5011513249" description="Macroglobulin domain-containing protein" evidence="1">
    <location>
        <begin position="22"/>
        <end position="755"/>
    </location>
</feature>
<gene>
    <name evidence="2" type="ORF">SAMN05660909_00243</name>
</gene>
<reference evidence="3" key="1">
    <citation type="submission" date="2016-10" db="EMBL/GenBank/DDBJ databases">
        <authorList>
            <person name="Varghese N."/>
            <person name="Submissions S."/>
        </authorList>
    </citation>
    <scope>NUCLEOTIDE SEQUENCE [LARGE SCALE GENOMIC DNA]</scope>
    <source>
        <strain evidence="3">DSM 23920</strain>
    </source>
</reference>
<sequence length="755" mass="84641">MKTTGIIILLLLATITGFAQAGKSTLDKLADQLHDLIPKEGRTSVYLKTDKEIYGSGEDLWFNAFVLDGQLFTLSQADKTLYVQLQQRNNDSIVWNEMYPISNGLSSGHVYLPETLAEGDYLLKAYTAHSFRSHQSLFYAVARVRVVNEFRSIGRSTLKPATPLPGNEPVQFGVFPEGGQLIAGLQNLVAFKAVGRNGDPVEVKGTLLENDKVVCRFNTTHAGMGSFLFTPAKQAVYHIRLEECPDSTYPVPPAQDNGILMQLAKQEKDSLVFKVFSNLPGKTAVYLRLQVRGMTQSLASAVIADSLIVKIPVNDAPPGVGEVTMFDDQLRPLAERLVFLHPEQRLQISIRGLKQQYKPREKVTLEVQTRDPGGRPVPAVLSLAVHDRLFGDPRAARDIVNYYLLSTQLRGKIYDPSYYFDDTNKDRLEALDLLLLSQGWRQYTWNEMVLKENAGRQVLTDSLPLEITPSKRGGKEKLPSSLIAFNYNRSTLFPLMPADNGLFYLSPDNLLTGPRFFIQYFSEKGYRIQVFNPFKAIKDAEQLQRPVYMAGEERNLREKKQDTGFLQYGQRLREITVSGKGSGFSDKYLGMLDSIAKYEGNTDFVGACGILNCPACGSGTKPVEGRTYSELTPAKKAQVTSHPFPIGGNDVRKVVYKYPKYSEEELLQKFRLTVAKGYYQSRKFYEPDFDRDNAVTDIRNVLFWKPVIVTDEKGEATLTFHCSDIRGRFQGTFEGVNETGVLGAARFRFSVNSGE</sequence>
<dbReference type="STRING" id="408074.SAMN05660909_00243"/>
<evidence type="ECO:0000313" key="3">
    <source>
        <dbReference type="Proteomes" id="UP000199656"/>
    </source>
</evidence>
<dbReference type="EMBL" id="FNRL01000001">
    <property type="protein sequence ID" value="SDZ93800.1"/>
    <property type="molecule type" value="Genomic_DNA"/>
</dbReference>
<dbReference type="RefSeq" id="WP_089757791.1">
    <property type="nucleotide sequence ID" value="NZ_BKAT01000012.1"/>
</dbReference>
<dbReference type="OrthoDB" id="609485at2"/>
<dbReference type="AlphaFoldDB" id="A0A1H3X3G6"/>
<keyword evidence="3" id="KW-1185">Reference proteome</keyword>
<organism evidence="2 3">
    <name type="scientific">Chitinophaga terrae</name>
    <name type="common">ex Kim and Jung 2007</name>
    <dbReference type="NCBI Taxonomy" id="408074"/>
    <lineage>
        <taxon>Bacteria</taxon>
        <taxon>Pseudomonadati</taxon>
        <taxon>Bacteroidota</taxon>
        <taxon>Chitinophagia</taxon>
        <taxon>Chitinophagales</taxon>
        <taxon>Chitinophagaceae</taxon>
        <taxon>Chitinophaga</taxon>
    </lineage>
</organism>
<accession>A0A1H3X3G6</accession>